<dbReference type="Proteomes" id="UP001595621">
    <property type="component" value="Unassembled WGS sequence"/>
</dbReference>
<name>A0ABV7G8Q9_9GAMM</name>
<gene>
    <name evidence="2" type="ORF">ACFOE0_06775</name>
</gene>
<comment type="caution">
    <text evidence="2">The sequence shown here is derived from an EMBL/GenBank/DDBJ whole genome shotgun (WGS) entry which is preliminary data.</text>
</comment>
<evidence type="ECO:0000313" key="3">
    <source>
        <dbReference type="Proteomes" id="UP001595621"/>
    </source>
</evidence>
<evidence type="ECO:0000256" key="1">
    <source>
        <dbReference type="SAM" id="MobiDB-lite"/>
    </source>
</evidence>
<dbReference type="EMBL" id="JBHRTD010000006">
    <property type="protein sequence ID" value="MFC3137897.1"/>
    <property type="molecule type" value="Genomic_DNA"/>
</dbReference>
<organism evidence="2 3">
    <name type="scientific">Shewanella submarina</name>
    <dbReference type="NCBI Taxonomy" id="2016376"/>
    <lineage>
        <taxon>Bacteria</taxon>
        <taxon>Pseudomonadati</taxon>
        <taxon>Pseudomonadota</taxon>
        <taxon>Gammaproteobacteria</taxon>
        <taxon>Alteromonadales</taxon>
        <taxon>Shewanellaceae</taxon>
        <taxon>Shewanella</taxon>
    </lineage>
</organism>
<dbReference type="RefSeq" id="WP_248934900.1">
    <property type="nucleotide sequence ID" value="NZ_JAKILF010000002.1"/>
</dbReference>
<feature type="region of interest" description="Disordered" evidence="1">
    <location>
        <begin position="1"/>
        <end position="26"/>
    </location>
</feature>
<accession>A0ABV7G8Q9</accession>
<proteinExistence type="predicted"/>
<sequence length="81" mass="8723">MSDSDNKTALNTESDTEMVKPMVNVDGTPMCGDVDIKGNPYGVVEIETTTDSSMDSSYDSDFGFSSDDSFSSCDSGFMDDF</sequence>
<reference evidence="3" key="1">
    <citation type="journal article" date="2019" name="Int. J. Syst. Evol. Microbiol.">
        <title>The Global Catalogue of Microorganisms (GCM) 10K type strain sequencing project: providing services to taxonomists for standard genome sequencing and annotation.</title>
        <authorList>
            <consortium name="The Broad Institute Genomics Platform"/>
            <consortium name="The Broad Institute Genome Sequencing Center for Infectious Disease"/>
            <person name="Wu L."/>
            <person name="Ma J."/>
        </authorList>
    </citation>
    <scope>NUCLEOTIDE SEQUENCE [LARGE SCALE GENOMIC DNA]</scope>
    <source>
        <strain evidence="3">KCTC 52277</strain>
    </source>
</reference>
<keyword evidence="3" id="KW-1185">Reference proteome</keyword>
<protein>
    <submittedName>
        <fullName evidence="2">Uncharacterized protein</fullName>
    </submittedName>
</protein>
<evidence type="ECO:0000313" key="2">
    <source>
        <dbReference type="EMBL" id="MFC3137897.1"/>
    </source>
</evidence>